<dbReference type="HOGENOM" id="CLU_104938_0_0_5"/>
<dbReference type="GO" id="GO:0051082">
    <property type="term" value="F:unfolded protein binding"/>
    <property type="evidence" value="ECO:0007669"/>
    <property type="project" value="InterPro"/>
</dbReference>
<dbReference type="OrthoDB" id="7573043at2"/>
<evidence type="ECO:0008006" key="4">
    <source>
        <dbReference type="Google" id="ProtNLM"/>
    </source>
</evidence>
<dbReference type="SUPFAM" id="SSF111384">
    <property type="entry name" value="OmpH-like"/>
    <property type="match status" value="1"/>
</dbReference>
<evidence type="ECO:0000313" key="3">
    <source>
        <dbReference type="Proteomes" id="UP000018851"/>
    </source>
</evidence>
<accession>W0AHC5</accession>
<dbReference type="Pfam" id="PF03938">
    <property type="entry name" value="OmpH"/>
    <property type="match status" value="1"/>
</dbReference>
<dbReference type="InterPro" id="IPR024930">
    <property type="entry name" value="Skp_dom_sf"/>
</dbReference>
<dbReference type="KEGG" id="ssan:NX02_24445"/>
<keyword evidence="3" id="KW-1185">Reference proteome</keyword>
<feature type="chain" id="PRO_5004785472" description="Outer membrane chaperone Skp" evidence="1">
    <location>
        <begin position="26"/>
        <end position="204"/>
    </location>
</feature>
<name>W0AHC5_9SPHN</name>
<dbReference type="PATRIC" id="fig|1123269.5.peg.4787"/>
<dbReference type="InterPro" id="IPR005632">
    <property type="entry name" value="Chaperone_Skp"/>
</dbReference>
<dbReference type="EMBL" id="CP006644">
    <property type="protein sequence ID" value="AHE56496.1"/>
    <property type="molecule type" value="Genomic_DNA"/>
</dbReference>
<gene>
    <name evidence="2" type="ORF">NX02_24445</name>
</gene>
<evidence type="ECO:0000313" key="2">
    <source>
        <dbReference type="EMBL" id="AHE56496.1"/>
    </source>
</evidence>
<proteinExistence type="predicted"/>
<dbReference type="STRING" id="1123269.NX02_24445"/>
<dbReference type="RefSeq" id="WP_039996801.1">
    <property type="nucleotide sequence ID" value="NZ_CP006644.1"/>
</dbReference>
<dbReference type="SMART" id="SM00935">
    <property type="entry name" value="OmpH"/>
    <property type="match status" value="1"/>
</dbReference>
<dbReference type="eggNOG" id="COG2825">
    <property type="taxonomic scope" value="Bacteria"/>
</dbReference>
<feature type="signal peptide" evidence="1">
    <location>
        <begin position="1"/>
        <end position="25"/>
    </location>
</feature>
<evidence type="ECO:0000256" key="1">
    <source>
        <dbReference type="SAM" id="SignalP"/>
    </source>
</evidence>
<organism evidence="2 3">
    <name type="scientific">Sphingomonas sanxanigenens DSM 19645 = NX02</name>
    <dbReference type="NCBI Taxonomy" id="1123269"/>
    <lineage>
        <taxon>Bacteria</taxon>
        <taxon>Pseudomonadati</taxon>
        <taxon>Pseudomonadota</taxon>
        <taxon>Alphaproteobacteria</taxon>
        <taxon>Sphingomonadales</taxon>
        <taxon>Sphingomonadaceae</taxon>
        <taxon>Sphingomonas</taxon>
    </lineage>
</organism>
<dbReference type="Proteomes" id="UP000018851">
    <property type="component" value="Chromosome"/>
</dbReference>
<dbReference type="Gene3D" id="3.30.910.20">
    <property type="entry name" value="Skp domain"/>
    <property type="match status" value="1"/>
</dbReference>
<protein>
    <recommendedName>
        <fullName evidence="4">Outer membrane chaperone Skp</fullName>
    </recommendedName>
</protein>
<reference evidence="2 3" key="1">
    <citation type="submission" date="2013-07" db="EMBL/GenBank/DDBJ databases">
        <title>Completed genome of Sphingomonas sanxanigenens NX02.</title>
        <authorList>
            <person name="Ma T."/>
            <person name="Huang H."/>
            <person name="Wu M."/>
            <person name="Li X."/>
            <person name="Li G."/>
        </authorList>
    </citation>
    <scope>NUCLEOTIDE SEQUENCE [LARGE SCALE GENOMIC DNA]</scope>
    <source>
        <strain evidence="2 3">NX02</strain>
    </source>
</reference>
<dbReference type="AlphaFoldDB" id="W0AHC5"/>
<sequence>MTIAGRRGLAAAALATLAAAPAAHAQAQPAAPSLGGPVIPGLCMLSIETMITTSKVGVATEARLKELATQAQTEVDTQRRPIEAEIKAFQTAAAGLKPEDRAARQRALATKLQPIEAVAQQRTRELQATRVKALQRISTDAQPVIAQVYKQKNCGLLINRGSVLGGNTANDLTAAVVQGLDAKVSTASFNREVLPAAAPAAPQR</sequence>
<keyword evidence="1" id="KW-0732">Signal</keyword>